<dbReference type="Proteomes" id="UP001153555">
    <property type="component" value="Unassembled WGS sequence"/>
</dbReference>
<gene>
    <name evidence="9" type="ORF">SHERM_11130</name>
</gene>
<keyword evidence="5 9" id="KW-0418">Kinase</keyword>
<dbReference type="OrthoDB" id="1746166at2759"/>
<dbReference type="AlphaFoldDB" id="A0A9N7MNK5"/>
<sequence length="133" mass="15175">MDSSLEGQYANKDATALIELATKCLQYEARNRPDVKFLLTAVAPLQKQIEGYKNEEGAENEHSFKEWTQQVKDMLNTKKSGDIAFRDKDFKSTIEYYSKLALALSKLGMETDAHDMLNDGTTFEAKQLNSWRN</sequence>
<dbReference type="InterPro" id="IPR058209">
    <property type="entry name" value="TPR_BSK1_C"/>
</dbReference>
<evidence type="ECO:0000256" key="4">
    <source>
        <dbReference type="ARBA" id="ARBA00022741"/>
    </source>
</evidence>
<evidence type="ECO:0000256" key="1">
    <source>
        <dbReference type="ARBA" id="ARBA00004308"/>
    </source>
</evidence>
<dbReference type="PANTHER" id="PTHR45863">
    <property type="entry name" value="SERINE/THREONINE-PROTEIN KINASE BSK5"/>
    <property type="match status" value="1"/>
</dbReference>
<evidence type="ECO:0000259" key="8">
    <source>
        <dbReference type="Pfam" id="PF25575"/>
    </source>
</evidence>
<dbReference type="GO" id="GO:0009742">
    <property type="term" value="P:brassinosteroid mediated signaling pathway"/>
    <property type="evidence" value="ECO:0007669"/>
    <property type="project" value="InterPro"/>
</dbReference>
<reference evidence="9" key="1">
    <citation type="submission" date="2019-12" db="EMBL/GenBank/DDBJ databases">
        <authorList>
            <person name="Scholes J."/>
        </authorList>
    </citation>
    <scope>NUCLEOTIDE SEQUENCE</scope>
</reference>
<comment type="subcellular location">
    <subcellularLocation>
        <location evidence="1">Endomembrane system</location>
    </subcellularLocation>
</comment>
<evidence type="ECO:0000313" key="9">
    <source>
        <dbReference type="EMBL" id="CAA0808907.1"/>
    </source>
</evidence>
<evidence type="ECO:0000256" key="3">
    <source>
        <dbReference type="ARBA" id="ARBA00022679"/>
    </source>
</evidence>
<organism evidence="9 10">
    <name type="scientific">Striga hermonthica</name>
    <name type="common">Purple witchweed</name>
    <name type="synonym">Buchnera hermonthica</name>
    <dbReference type="NCBI Taxonomy" id="68872"/>
    <lineage>
        <taxon>Eukaryota</taxon>
        <taxon>Viridiplantae</taxon>
        <taxon>Streptophyta</taxon>
        <taxon>Embryophyta</taxon>
        <taxon>Tracheophyta</taxon>
        <taxon>Spermatophyta</taxon>
        <taxon>Magnoliopsida</taxon>
        <taxon>eudicotyledons</taxon>
        <taxon>Gunneridae</taxon>
        <taxon>Pentapetalae</taxon>
        <taxon>asterids</taxon>
        <taxon>lamiids</taxon>
        <taxon>Lamiales</taxon>
        <taxon>Orobanchaceae</taxon>
        <taxon>Buchnereae</taxon>
        <taxon>Striga</taxon>
    </lineage>
</organism>
<accession>A0A9N7MNK5</accession>
<keyword evidence="2" id="KW-1003">Cell membrane</keyword>
<proteinExistence type="predicted"/>
<keyword evidence="3" id="KW-0808">Transferase</keyword>
<evidence type="ECO:0000256" key="6">
    <source>
        <dbReference type="ARBA" id="ARBA00022840"/>
    </source>
</evidence>
<keyword evidence="6" id="KW-0067">ATP-binding</keyword>
<dbReference type="GO" id="GO:0012505">
    <property type="term" value="C:endomembrane system"/>
    <property type="evidence" value="ECO:0007669"/>
    <property type="project" value="UniProtKB-SubCell"/>
</dbReference>
<dbReference type="PANTHER" id="PTHR45863:SF15">
    <property type="entry name" value="SERINE_THREONINE-PROTEIN KINASE BSK2"/>
    <property type="match status" value="1"/>
</dbReference>
<dbReference type="GO" id="GO:0005524">
    <property type="term" value="F:ATP binding"/>
    <property type="evidence" value="ECO:0007669"/>
    <property type="project" value="UniProtKB-KW"/>
</dbReference>
<name>A0A9N7MNK5_STRHE</name>
<dbReference type="Pfam" id="PF25575">
    <property type="entry name" value="TPR_BSK1_C"/>
    <property type="match status" value="1"/>
</dbReference>
<evidence type="ECO:0000256" key="7">
    <source>
        <dbReference type="ARBA" id="ARBA00023136"/>
    </source>
</evidence>
<keyword evidence="7" id="KW-0472">Membrane</keyword>
<dbReference type="GO" id="GO:0004672">
    <property type="term" value="F:protein kinase activity"/>
    <property type="evidence" value="ECO:0007669"/>
    <property type="project" value="InterPro"/>
</dbReference>
<evidence type="ECO:0000256" key="5">
    <source>
        <dbReference type="ARBA" id="ARBA00022777"/>
    </source>
</evidence>
<evidence type="ECO:0000313" key="10">
    <source>
        <dbReference type="Proteomes" id="UP001153555"/>
    </source>
</evidence>
<keyword evidence="4" id="KW-0547">Nucleotide-binding</keyword>
<dbReference type="InterPro" id="IPR045845">
    <property type="entry name" value="BSK"/>
</dbReference>
<evidence type="ECO:0000256" key="2">
    <source>
        <dbReference type="ARBA" id="ARBA00022475"/>
    </source>
</evidence>
<comment type="caution">
    <text evidence="9">The sequence shown here is derived from an EMBL/GenBank/DDBJ whole genome shotgun (WGS) entry which is preliminary data.</text>
</comment>
<dbReference type="EMBL" id="CACSLK010003174">
    <property type="protein sequence ID" value="CAA0808907.1"/>
    <property type="molecule type" value="Genomic_DNA"/>
</dbReference>
<keyword evidence="10" id="KW-1185">Reference proteome</keyword>
<feature type="domain" description="Serine/threonine-protein kinase BSK1-like TPR repeats" evidence="8">
    <location>
        <begin position="40"/>
        <end position="100"/>
    </location>
</feature>
<protein>
    <submittedName>
        <fullName evidence="9">BR-signaling kinase 2</fullName>
    </submittedName>
</protein>